<dbReference type="Gene3D" id="3.30.70.1230">
    <property type="entry name" value="Nucleotide cyclase"/>
    <property type="match status" value="1"/>
</dbReference>
<dbReference type="GO" id="GO:0005737">
    <property type="term" value="C:cytoplasm"/>
    <property type="evidence" value="ECO:0007669"/>
    <property type="project" value="TreeGrafter"/>
</dbReference>
<dbReference type="Gene3D" id="1.25.40.10">
    <property type="entry name" value="Tetratricopeptide repeat domain"/>
    <property type="match status" value="1"/>
</dbReference>
<dbReference type="InterPro" id="IPR003593">
    <property type="entry name" value="AAA+_ATPase"/>
</dbReference>
<reference evidence="8" key="1">
    <citation type="submission" date="2016-11" db="EMBL/GenBank/DDBJ databases">
        <authorList>
            <person name="Jaros S."/>
            <person name="Januszkiewicz K."/>
            <person name="Wedrychowicz H."/>
        </authorList>
    </citation>
    <scope>NUCLEOTIDE SEQUENCE [LARGE SCALE GENOMIC DNA]</scope>
    <source>
        <strain evidence="8">CGMCC 4.3555</strain>
    </source>
</reference>
<name>A0A9X8N8K1_9ACTN</name>
<evidence type="ECO:0000259" key="6">
    <source>
        <dbReference type="PROSITE" id="PS50125"/>
    </source>
</evidence>
<evidence type="ECO:0000256" key="1">
    <source>
        <dbReference type="ARBA" id="ARBA00004167"/>
    </source>
</evidence>
<dbReference type="GO" id="GO:0005524">
    <property type="term" value="F:ATP binding"/>
    <property type="evidence" value="ECO:0007669"/>
    <property type="project" value="UniProtKB-KW"/>
</dbReference>
<organism evidence="7 8">
    <name type="scientific">Streptomyces yunnanensis</name>
    <dbReference type="NCBI Taxonomy" id="156453"/>
    <lineage>
        <taxon>Bacteria</taxon>
        <taxon>Bacillati</taxon>
        <taxon>Actinomycetota</taxon>
        <taxon>Actinomycetes</taxon>
        <taxon>Kitasatosporales</taxon>
        <taxon>Streptomycetaceae</taxon>
        <taxon>Streptomyces</taxon>
    </lineage>
</organism>
<evidence type="ECO:0000313" key="8">
    <source>
        <dbReference type="Proteomes" id="UP000184388"/>
    </source>
</evidence>
<dbReference type="EMBL" id="FRBK01000029">
    <property type="protein sequence ID" value="SHN28151.1"/>
    <property type="molecule type" value="Genomic_DNA"/>
</dbReference>
<dbReference type="CDD" id="cd07302">
    <property type="entry name" value="CHD"/>
    <property type="match status" value="1"/>
</dbReference>
<sequence>MSSYVRDRYEVVPGPSDAQGFLLARDRQLDRLVNLEFQRLDDAHMRRRLSERIREVLAMPPHPGLVLLRDAFHDDARYCLISDWVDGERWGTRPLPVAVALDQLAQIADVLEFLRARRPSMVHGALSPERLVVRPDGRVCVHGLATSLVRVRRGPASAAVVPFLAPEVLAGEEPTPASDLYSLAALAMHLLTGLSPASAAEHGLSASPREAALITHVLRTGLAHDPVLRPPSPVDFVRRLRARLTATLPTGTVTFLLTDVCDSTRLWDTNPQTMVTAVERYEQLCTEVVDRFGGFHPRDQGEGDSHFVVFRRAADAVACAVELQRRLGNEEWPTGAPLKVRIALHSGEAKVRNGNYRGIAVNTCARLRSLAHGGQIVLSPALAEAVRPALPPKVRLRDVGLRTLRGVARPMRVFQLVGEGLPADLPAPGSAAGLPSGDLIGHDEEMSRMFSALDTSIGGVPQVVLLSGPSGVGKSQLCVRLAEHARLKDVEVYQGRCSEQQGAPAYWPWLQVMRETFDQYSDAELRTALGDGASDVVTFLPELRARIGEVAPLPQVSSEAARFRLFESLTSFVRKHSARRPLLIVLEDVQSADQPSVLLLEFLSAYLHHARVLLVVTYHDPEPSFAAEGRRGIGGLLRLQSSVRIGLTNLTKSQVSRYIEADAGVEPPPEVVHAVYESSGGNPFYVKEIVRLLAAENKLLTPRTITEIAAPHGVREVILRRVGLLPDTAARVLRVAAVIGRTGPLEVLAHVVGYEHRVLLEALDQTAAAEFLTLGTGALPHFVFPHSVVRQALYESVGQAERAGLHLVIAEALESRPPVDSRLPEIAHHLLAAAPWGAIGKAGDYARRAAREAVERSAYEEGARLYRAARLAPRAFDAQLDTGEQCDLLLAEGEAWWRAGEVTAARAALGEAAHVARERGDGTRLARAALTAGELWVEVGLVDEPMVAILRDALALLDPDDGRTAPVRAQLHARLAMELSYAGGPRGTVDHSGDAVELARRCGDRRALAFSLLAYRYALVQPARLAERLAAITESIELAASVGDCELVLRGRALRAVDLLEKSDLAAARSEMAAFTSEARALRQPFHANCSAVMRGMQALMAGRFADVESATEQVLAASHLLKRRSAVQAAYVQLFFLRREQGRLAELVTRFSELAENDRIPGWQAVLALAHLDLGHRDLARRAVDTMLADGVPRPVDTTWLPMMAAAAETAAALRDRATCDRLHAELMPFADRAVVVGVTTPAVCLGSMSRYLGLLAAELGDLDAADAHFDRAIAANRTLGITPALAHCRFERAALLLRRGGADDLRAAAQLLTEAAAMAERCGMHVLERRLHLLRRDRRLDQAARQVIPQPKRRGAPRGESGAASSRP</sequence>
<dbReference type="GO" id="GO:0009190">
    <property type="term" value="P:cyclic nucleotide biosynthetic process"/>
    <property type="evidence" value="ECO:0007669"/>
    <property type="project" value="InterPro"/>
</dbReference>
<dbReference type="GO" id="GO:0035556">
    <property type="term" value="P:intracellular signal transduction"/>
    <property type="evidence" value="ECO:0007669"/>
    <property type="project" value="InterPro"/>
</dbReference>
<evidence type="ECO:0000256" key="2">
    <source>
        <dbReference type="ARBA" id="ARBA00022741"/>
    </source>
</evidence>
<dbReference type="InterPro" id="IPR029787">
    <property type="entry name" value="Nucleotide_cyclase"/>
</dbReference>
<dbReference type="GO" id="GO:0004016">
    <property type="term" value="F:adenylate cyclase activity"/>
    <property type="evidence" value="ECO:0007669"/>
    <property type="project" value="TreeGrafter"/>
</dbReference>
<dbReference type="SUPFAM" id="SSF56112">
    <property type="entry name" value="Protein kinase-like (PK-like)"/>
    <property type="match status" value="1"/>
</dbReference>
<feature type="domain" description="Guanylate cyclase" evidence="6">
    <location>
        <begin position="254"/>
        <end position="368"/>
    </location>
</feature>
<protein>
    <submittedName>
        <fullName evidence="7">Protein kinase domain-containing protein</fullName>
    </submittedName>
</protein>
<evidence type="ECO:0000256" key="4">
    <source>
        <dbReference type="SAM" id="MobiDB-lite"/>
    </source>
</evidence>
<dbReference type="SMART" id="SM00044">
    <property type="entry name" value="CYCc"/>
    <property type="match status" value="1"/>
</dbReference>
<dbReference type="Pfam" id="PF13191">
    <property type="entry name" value="AAA_16"/>
    <property type="match status" value="1"/>
</dbReference>
<proteinExistence type="predicted"/>
<comment type="caution">
    <text evidence="7">The sequence shown here is derived from an EMBL/GenBank/DDBJ whole genome shotgun (WGS) entry which is preliminary data.</text>
</comment>
<dbReference type="PANTHER" id="PTHR16305">
    <property type="entry name" value="TESTICULAR SOLUBLE ADENYLYL CYCLASE"/>
    <property type="match status" value="1"/>
</dbReference>
<keyword evidence="3" id="KW-0067">ATP-binding</keyword>
<dbReference type="Proteomes" id="UP000184388">
    <property type="component" value="Unassembled WGS sequence"/>
</dbReference>
<dbReference type="GO" id="GO:0004672">
    <property type="term" value="F:protein kinase activity"/>
    <property type="evidence" value="ECO:0007669"/>
    <property type="project" value="InterPro"/>
</dbReference>
<keyword evidence="2" id="KW-0547">Nucleotide-binding</keyword>
<comment type="subcellular location">
    <subcellularLocation>
        <location evidence="1">Membrane</location>
        <topology evidence="1">Single-pass membrane protein</topology>
    </subcellularLocation>
</comment>
<keyword evidence="7" id="KW-0808">Transferase</keyword>
<evidence type="ECO:0000313" key="7">
    <source>
        <dbReference type="EMBL" id="SHN28151.1"/>
    </source>
</evidence>
<gene>
    <name evidence="7" type="ORF">SAMN05216268_12965</name>
</gene>
<dbReference type="InterPro" id="IPR011009">
    <property type="entry name" value="Kinase-like_dom_sf"/>
</dbReference>
<keyword evidence="7" id="KW-0418">Kinase</keyword>
<dbReference type="PROSITE" id="PS50125">
    <property type="entry name" value="GUANYLATE_CYCLASE_2"/>
    <property type="match status" value="1"/>
</dbReference>
<dbReference type="InterPro" id="IPR001054">
    <property type="entry name" value="A/G_cyclase"/>
</dbReference>
<dbReference type="InterPro" id="IPR041664">
    <property type="entry name" value="AAA_16"/>
</dbReference>
<evidence type="ECO:0000259" key="5">
    <source>
        <dbReference type="PROSITE" id="PS50011"/>
    </source>
</evidence>
<dbReference type="PANTHER" id="PTHR16305:SF28">
    <property type="entry name" value="GUANYLATE CYCLASE DOMAIN-CONTAINING PROTEIN"/>
    <property type="match status" value="1"/>
</dbReference>
<dbReference type="GO" id="GO:0016020">
    <property type="term" value="C:membrane"/>
    <property type="evidence" value="ECO:0007669"/>
    <property type="project" value="UniProtKB-SubCell"/>
</dbReference>
<dbReference type="SMART" id="SM00382">
    <property type="entry name" value="AAA"/>
    <property type="match status" value="1"/>
</dbReference>
<dbReference type="InterPro" id="IPR027417">
    <property type="entry name" value="P-loop_NTPase"/>
</dbReference>
<dbReference type="SMART" id="SM00220">
    <property type="entry name" value="S_TKc"/>
    <property type="match status" value="1"/>
</dbReference>
<dbReference type="InterPro" id="IPR000719">
    <property type="entry name" value="Prot_kinase_dom"/>
</dbReference>
<dbReference type="Gene3D" id="1.10.510.10">
    <property type="entry name" value="Transferase(Phosphotransferase) domain 1"/>
    <property type="match status" value="1"/>
</dbReference>
<feature type="domain" description="Protein kinase" evidence="5">
    <location>
        <begin position="1"/>
        <end position="284"/>
    </location>
</feature>
<accession>A0A9X8N8K1</accession>
<evidence type="ECO:0000256" key="3">
    <source>
        <dbReference type="ARBA" id="ARBA00022840"/>
    </source>
</evidence>
<dbReference type="SUPFAM" id="SSF52540">
    <property type="entry name" value="P-loop containing nucleoside triphosphate hydrolases"/>
    <property type="match status" value="1"/>
</dbReference>
<dbReference type="PROSITE" id="PS50011">
    <property type="entry name" value="PROTEIN_KINASE_DOM"/>
    <property type="match status" value="1"/>
</dbReference>
<dbReference type="InterPro" id="IPR011990">
    <property type="entry name" value="TPR-like_helical_dom_sf"/>
</dbReference>
<feature type="region of interest" description="Disordered" evidence="4">
    <location>
        <begin position="1344"/>
        <end position="1370"/>
    </location>
</feature>
<dbReference type="SUPFAM" id="SSF55073">
    <property type="entry name" value="Nucleotide cyclase"/>
    <property type="match status" value="1"/>
</dbReference>
<dbReference type="Gene3D" id="3.40.50.300">
    <property type="entry name" value="P-loop containing nucleotide triphosphate hydrolases"/>
    <property type="match status" value="1"/>
</dbReference>